<reference evidence="11" key="1">
    <citation type="submission" date="2021-05" db="EMBL/GenBank/DDBJ databases">
        <authorList>
            <person name="Stam R."/>
        </authorList>
    </citation>
    <scope>NUCLEOTIDE SEQUENCE</scope>
    <source>
        <strain evidence="11">CS162</strain>
    </source>
</reference>
<dbReference type="Pfam" id="PF20255">
    <property type="entry name" value="DUF6606"/>
    <property type="match status" value="1"/>
</dbReference>
<evidence type="ECO:0000256" key="6">
    <source>
        <dbReference type="ARBA" id="ARBA00022807"/>
    </source>
</evidence>
<dbReference type="InterPro" id="IPR046541">
    <property type="entry name" value="DUF6606"/>
</dbReference>
<evidence type="ECO:0000313" key="11">
    <source>
        <dbReference type="EMBL" id="CAG5155828.1"/>
    </source>
</evidence>
<keyword evidence="6" id="KW-0788">Thiol protease</keyword>
<evidence type="ECO:0000259" key="9">
    <source>
        <dbReference type="Pfam" id="PF12359"/>
    </source>
</evidence>
<dbReference type="OrthoDB" id="3182339at2759"/>
<comment type="caution">
    <text evidence="11">The sequence shown here is derived from an EMBL/GenBank/DDBJ whole genome shotgun (WGS) entry which is preliminary data.</text>
</comment>
<evidence type="ECO:0000256" key="3">
    <source>
        <dbReference type="ARBA" id="ARBA00022670"/>
    </source>
</evidence>
<feature type="compositionally biased region" description="Acidic residues" evidence="7">
    <location>
        <begin position="3209"/>
        <end position="3221"/>
    </location>
</feature>
<keyword evidence="5" id="KW-0378">Hydrolase</keyword>
<accession>A0A8J2N4K7</accession>
<keyword evidence="12" id="KW-1185">Reference proteome</keyword>
<name>A0A8J2N4K7_9PLEO</name>
<keyword evidence="3" id="KW-0645">Protease</keyword>
<dbReference type="InterPro" id="IPR051346">
    <property type="entry name" value="OTU_Deubiquitinase"/>
</dbReference>
<evidence type="ECO:0000259" key="10">
    <source>
        <dbReference type="Pfam" id="PF20255"/>
    </source>
</evidence>
<gene>
    <name evidence="11" type="ORF">ALTATR162_LOCUS3855</name>
</gene>
<dbReference type="Pfam" id="PF12359">
    <property type="entry name" value="DUF3645"/>
    <property type="match status" value="1"/>
</dbReference>
<dbReference type="InterPro" id="IPR022099">
    <property type="entry name" value="DUF3638"/>
</dbReference>
<organism evidence="11 12">
    <name type="scientific">Alternaria atra</name>
    <dbReference type="NCBI Taxonomy" id="119953"/>
    <lineage>
        <taxon>Eukaryota</taxon>
        <taxon>Fungi</taxon>
        <taxon>Dikarya</taxon>
        <taxon>Ascomycota</taxon>
        <taxon>Pezizomycotina</taxon>
        <taxon>Dothideomycetes</taxon>
        <taxon>Pleosporomycetidae</taxon>
        <taxon>Pleosporales</taxon>
        <taxon>Pleosporineae</taxon>
        <taxon>Pleosporaceae</taxon>
        <taxon>Alternaria</taxon>
        <taxon>Alternaria sect. Ulocladioides</taxon>
    </lineage>
</organism>
<dbReference type="EMBL" id="CAJRGZ010000017">
    <property type="protein sequence ID" value="CAG5155828.1"/>
    <property type="molecule type" value="Genomic_DNA"/>
</dbReference>
<dbReference type="InterPro" id="IPR022105">
    <property type="entry name" value="DUF3645"/>
</dbReference>
<feature type="domain" description="DUF3645" evidence="9">
    <location>
        <begin position="2382"/>
        <end position="2414"/>
    </location>
</feature>
<feature type="region of interest" description="Disordered" evidence="7">
    <location>
        <begin position="3178"/>
        <end position="3221"/>
    </location>
</feature>
<proteinExistence type="predicted"/>
<feature type="domain" description="DUF6606" evidence="10">
    <location>
        <begin position="14"/>
        <end position="292"/>
    </location>
</feature>
<evidence type="ECO:0000256" key="4">
    <source>
        <dbReference type="ARBA" id="ARBA00022786"/>
    </source>
</evidence>
<dbReference type="GeneID" id="67015457"/>
<evidence type="ECO:0000259" key="8">
    <source>
        <dbReference type="Pfam" id="PF12340"/>
    </source>
</evidence>
<evidence type="ECO:0000256" key="2">
    <source>
        <dbReference type="ARBA" id="ARBA00012759"/>
    </source>
</evidence>
<dbReference type="PANTHER" id="PTHR13367">
    <property type="entry name" value="UBIQUITIN THIOESTERASE"/>
    <property type="match status" value="1"/>
</dbReference>
<protein>
    <recommendedName>
        <fullName evidence="2">ubiquitinyl hydrolase 1</fullName>
        <ecNumber evidence="2">3.4.19.12</ecNumber>
    </recommendedName>
</protein>
<dbReference type="RefSeq" id="XP_043167398.1">
    <property type="nucleotide sequence ID" value="XM_043311463.1"/>
</dbReference>
<dbReference type="EC" id="3.4.19.12" evidence="2"/>
<keyword evidence="4" id="KW-0833">Ubl conjugation pathway</keyword>
<dbReference type="Pfam" id="PF12340">
    <property type="entry name" value="DUF3638"/>
    <property type="match status" value="1"/>
</dbReference>
<feature type="compositionally biased region" description="Basic and acidic residues" evidence="7">
    <location>
        <begin position="3194"/>
        <end position="3207"/>
    </location>
</feature>
<feature type="domain" description="DUF3638" evidence="8">
    <location>
        <begin position="2039"/>
        <end position="2262"/>
    </location>
</feature>
<dbReference type="Proteomes" id="UP000676310">
    <property type="component" value="Unassembled WGS sequence"/>
</dbReference>
<feature type="compositionally biased region" description="Acidic residues" evidence="7">
    <location>
        <begin position="3178"/>
        <end position="3189"/>
    </location>
</feature>
<evidence type="ECO:0000256" key="7">
    <source>
        <dbReference type="SAM" id="MobiDB-lite"/>
    </source>
</evidence>
<dbReference type="PANTHER" id="PTHR13367:SF32">
    <property type="entry name" value="DUF6606 DOMAIN-CONTAINING PROTEIN"/>
    <property type="match status" value="1"/>
</dbReference>
<sequence length="3221" mass="365984">MAAAARVPFLEQQYNHVALPRKLPGREDGNLRRVEEALLERMLDAVTKLIPHVAIDLARHVQGLRETLLACQVLNVDGTIGKAALIKELRNFGHRKMLVLHIAPQNCALLVYPQELSSGEPSIVFEAFETSATADKVLAAKGALQWDLILRVVPGCAVSVPASKFYEEAFQEALAVFIEQASSESVTKFAAVTWKAAAMIPEIRDTSDPALISGLLMTILEANGAAVSVPHLRKRVRDTVIFDNARTPWRRSAFYLALRVAVQRYLYRYLGAETGRLYYKTLICLLHAQLLEDVLKRIPLDAAFSLRQKLGRRLAKLTSDMHSANTSAPGRYPNLMLSLEGGFESILATTGGYLRQVWKTHKQSRERFIPNLRQYAHPHEFKLCLMNSGRFLKGILAAQISLQQQEKRTATELLQLYERSAASVKPYMRALDCHIASSKLLEDVVFPVKQSTQPEGLRAIQLSKVIREYVARIIAVDQAYPNQKSQQLLLLIELWVLMDRDAVACYPLLEEYHPGFDPDLLDPIQLLTREEMIRSQEIRTYLKARYRARPNAESRTIFDDPADDCFAAQYYDREDHRGELSTIREHIEKEANIAFDAKHAEWEEKSQHHAQTIDRRNEKECIWDAFVAWDGMPESRHRVPCGWHDLNHEAKGIRIQIYEHPLPRYEPAAKAALFELQCPEVFAAYRDATWFILSTLCRQPTDKLDRMSLIREYSQLRPYVNGTNCQVTLGSYKKAHLECHYANWGFPIGLDEVIRTCGLKPRYYDRRGEAWTDQFGKASLWHHFPVKLPPSSPLVSLDLDYSMWPTSNEIQANQARCPQGVGVHEFTALQGLLVGTHSRWLDLLRELGSTNLNFSSDSTWSLILRLVLQLGPDSAADSQYTEVHRPLSDNALCRKLLQQICYRLEAIQRNWREPVQMDILITILLKVTSLAPSRSVRDEGMQLLHEARKITDAWRRELQPMVTEDPNVLQSAIWASLLCKRTMHIDEQQFRDPESLRMFLDASISLQYNLTGRFDTLPYTMRNTIVQDTLFAYEHRETICRIILADAQTFRSSLDAVWQIPRDYDTTEDGLEVISDTWYLSYTLVSKDEQHSYFVHYNYVYGTLLIDGQEMGTLPLAYRSHADYKHLFGTKNPIVFPSPLRGMDFVIAESMPFNHHRIHLGYRNGRLIIRADHDGRLAEFVPRNAFGSDLPSPLVENCYHWLHVYNGHVEIRQHSPWKFKPMNWWIRWHPSGFYHAVRRFGEPGQTTLLDSASDLVRNITQVFSHFEDATQIMVFVSSVGIVTVELKRMELSFYINREGLLQSSRLGAIISQSQDAGTWYGLQSKLVVQSVSNRRQKSVLVLQGGFRVSKDGPHVSVDIEIGSGEYLKFAINDVLGRIDCAPEPRLLYTKALLHAYTSHVIADPLTRRTGTEEALYLLQTGTYQPWNPLPSDLIAKLNYIAELSPKRGYYPKDAKVMETVVWNPECTVSMQDDRYTTAVARILRRSSNLSQFFLDFDVQAAIKPEADMTHLAARAVTRSNAHKQKKGSNRDVVYSARDARRSSRDRLNVLEVSKLLLNWESTCSLETTLIALLHDAPVLGGYDKCYRKCLLTDHLAVDIKAEWGALAQKSLQSSVDDRFSLMFLLATVAFSPDVDLDLLRILISFAMIPEIRVIPAPSYAAYFHFRADGAPPASYLISLMEKSRMPFSETGFRKRSQLVKAESLHGPNVDQSCEALASSILKQWPAPEVEPQKLVAIDTTYLDVGRALDDIGQEWTRLTRNHELALYLEQVQQILFRMTAHELVASPLTEAISDNKSTPSLYPTRSREQDDLSLSAILRARVFNSKSLGMRTSPQTSKSYAGALTARSGNIVHRPAKIYSAVGMGRGTKAPASPHISQLPPPQEIGALREIVANFKDPTSFVQSRYAKEMDASINALTKHISNVQNTSHGSYPRISGEDITSAKEVAAAAVEHIRYSLQAQHPQAKWLQLVDAWPKLTTVELLTELRTTSGTTFGTGTKEAIVSFGVAISKIQRIHRIQDAQKRHKEQQERDDWANEGHRNWSPVTYPDWLLLEIDGDILIREEQVQVALATVSPRSNQNSVLQLLMGKGKTSCILPMVAALLANEADLARVVVPRALLLQSAQVMQAKLGGLVDRELMHIPFSRKTPPTEALMDLYTKMHARLRDRRGVLIALPEHILSFKLSGLQQLCDENLETASIMIETQRWLDQHARDVLDECDVSLAIRTQLIYPSGTQATVDGHPMRWQVTQAVLHLVKDFSSSVQSRYPHSIEVVSRGTGGFPLIYFLRRDAEDYLIELLVRIICKGQTPSILPCAEYPSDLMKDVQAYVSKPVVRSPTISKIASFFRDKPTLMRAVNLLRGMFVHRILITTLKKRWNVQYGLHPIRAPIAVPYLAKGVPSPTAEWGHPDVAITLTCLSFYYQGLGVVQFKEAFAHLVKTDEPNIQYEKWFPKGIDIPKELDDYAAINAEDMRQLGELYQVVRYSASLVDFYLNNFVFPKYAKTFSLKLQASGWNLFPSSQNNTGPRVTGFSGTNDSRHQLPLLVRQRDLPQLAHTNAEVPCYLLASRNQSYFRMTTSHGVRWTETALIEDFANRSWRRQYNGQYQSFRLAHGANNVHLTGRIRILIDAGAQVLEHSNKDFANAWLHADEGAAAAVYFSDDHRAWVLYRTGKRVPLVASPFVDDLDRCVVYLDESHCRGTDIKFPPHARAALTLGQHLTKDALVQAAMRLRLLGQTQSITFFSPVEVHQGILDRLPKGTSDLHQPTSGDVLRWVFGQTCDTMEQLEPSYFAQTLQYLQQEQARLEHPEFLQDVSSREAYLATIRIKEALSLKQLYEPRGERHRRAGLNIAMIAWKPSLHSIYIDLLDRKKHFQDRGSAVHASALEEVEIEQEREAEREVEIEVENVREVQQALLFNAHKVKRLHEDIKHFAAFGRLVPGSDAYLPMFSVLGRTTSLGVKHTVNPSMKSGLWISAEFSRTIETYAPNDNYVRSSHWVLWSTISQQALLVSPEEANQLIPIMQEQQAFEDSGSVHLIIYAAPVTRRMLHFNQLKYYAMPALATDFEAPVWLRVEMGLFAGRLYLEWDEYYQLLEYLGLDENLSQHPEKDAFAKKPLTFVHEWLALRRKGQDFEHTPMGFVTTGKPLTENHPFFRKLAHGDDPTLRQHIARAVPGQLDVLEENEDHDDHDDEEFVPAVEHVDDSEGEDKGFDSSDNEDFVDAEDGE</sequence>
<evidence type="ECO:0000256" key="5">
    <source>
        <dbReference type="ARBA" id="ARBA00022801"/>
    </source>
</evidence>
<evidence type="ECO:0000313" key="12">
    <source>
        <dbReference type="Proteomes" id="UP000676310"/>
    </source>
</evidence>
<dbReference type="GO" id="GO:0006508">
    <property type="term" value="P:proteolysis"/>
    <property type="evidence" value="ECO:0007669"/>
    <property type="project" value="UniProtKB-KW"/>
</dbReference>
<evidence type="ECO:0000256" key="1">
    <source>
        <dbReference type="ARBA" id="ARBA00000707"/>
    </source>
</evidence>
<comment type="catalytic activity">
    <reaction evidence="1">
        <text>Thiol-dependent hydrolysis of ester, thioester, amide, peptide and isopeptide bonds formed by the C-terminal Gly of ubiquitin (a 76-residue protein attached to proteins as an intracellular targeting signal).</text>
        <dbReference type="EC" id="3.4.19.12"/>
    </reaction>
</comment>
<dbReference type="GO" id="GO:0004843">
    <property type="term" value="F:cysteine-type deubiquitinase activity"/>
    <property type="evidence" value="ECO:0007669"/>
    <property type="project" value="UniProtKB-EC"/>
</dbReference>